<feature type="region of interest" description="Disordered" evidence="1">
    <location>
        <begin position="111"/>
        <end position="241"/>
    </location>
</feature>
<feature type="compositionally biased region" description="Pro residues" evidence="1">
    <location>
        <begin position="206"/>
        <end position="219"/>
    </location>
</feature>
<proteinExistence type="predicted"/>
<sequence length="241" mass="26491">MPHSSASSSSGSSRPSSRSSSASSLRSGSSKKSRSSQVSHSNIKSDHWAVSFMKWTTGAPLGKPLSLRRTKVHEIDETWGLYQDDPSSYNDYSYTHYAWVTPRFDDSISEIASRTSSRSSGRLRREHRSRAPPRFGPSPAMHPPPLFPQHPHPPGPPPPQFMPPQQTFHDNNHGYGDDDDDDDDDDDVESSYEDYGTEPQFHSHPHPPFPPASAHPPAPGGEAPFIVLNGGGGGAHKYTPW</sequence>
<keyword evidence="3" id="KW-1185">Reference proteome</keyword>
<accession>A0AAE0D8J1</accession>
<feature type="region of interest" description="Disordered" evidence="1">
    <location>
        <begin position="1"/>
        <end position="43"/>
    </location>
</feature>
<dbReference type="AlphaFoldDB" id="A0AAE0D8J1"/>
<feature type="compositionally biased region" description="Low complexity" evidence="1">
    <location>
        <begin position="111"/>
        <end position="120"/>
    </location>
</feature>
<evidence type="ECO:0000313" key="3">
    <source>
        <dbReference type="Proteomes" id="UP001281614"/>
    </source>
</evidence>
<protein>
    <submittedName>
        <fullName evidence="2">Uncharacterized protein</fullName>
    </submittedName>
</protein>
<evidence type="ECO:0000313" key="2">
    <source>
        <dbReference type="EMBL" id="KAK2766483.1"/>
    </source>
</evidence>
<dbReference type="EMBL" id="VYYT01000124">
    <property type="protein sequence ID" value="KAK2766483.1"/>
    <property type="molecule type" value="Genomic_DNA"/>
</dbReference>
<feature type="compositionally biased region" description="Pro residues" evidence="1">
    <location>
        <begin position="134"/>
        <end position="162"/>
    </location>
</feature>
<gene>
    <name evidence="2" type="ORF">CKAH01_04766</name>
</gene>
<evidence type="ECO:0000256" key="1">
    <source>
        <dbReference type="SAM" id="MobiDB-lite"/>
    </source>
</evidence>
<dbReference type="Proteomes" id="UP001281614">
    <property type="component" value="Unassembled WGS sequence"/>
</dbReference>
<feature type="compositionally biased region" description="Low complexity" evidence="1">
    <location>
        <begin position="1"/>
        <end position="28"/>
    </location>
</feature>
<organism evidence="2 3">
    <name type="scientific">Colletotrichum kahawae</name>
    <name type="common">Coffee berry disease fungus</name>
    <dbReference type="NCBI Taxonomy" id="34407"/>
    <lineage>
        <taxon>Eukaryota</taxon>
        <taxon>Fungi</taxon>
        <taxon>Dikarya</taxon>
        <taxon>Ascomycota</taxon>
        <taxon>Pezizomycotina</taxon>
        <taxon>Sordariomycetes</taxon>
        <taxon>Hypocreomycetidae</taxon>
        <taxon>Glomerellales</taxon>
        <taxon>Glomerellaceae</taxon>
        <taxon>Colletotrichum</taxon>
        <taxon>Colletotrichum gloeosporioides species complex</taxon>
    </lineage>
</organism>
<reference evidence="2" key="1">
    <citation type="submission" date="2023-02" db="EMBL/GenBank/DDBJ databases">
        <title>Colletotrichum kahawae CIFC_Que2 genome sequencing and assembly.</title>
        <authorList>
            <person name="Baroncelli R."/>
        </authorList>
    </citation>
    <scope>NUCLEOTIDE SEQUENCE</scope>
    <source>
        <strain evidence="2">CIFC_Que2</strain>
    </source>
</reference>
<comment type="caution">
    <text evidence="2">The sequence shown here is derived from an EMBL/GenBank/DDBJ whole genome shotgun (WGS) entry which is preliminary data.</text>
</comment>
<feature type="compositionally biased region" description="Basic residues" evidence="1">
    <location>
        <begin position="121"/>
        <end position="131"/>
    </location>
</feature>
<feature type="compositionally biased region" description="Acidic residues" evidence="1">
    <location>
        <begin position="177"/>
        <end position="196"/>
    </location>
</feature>
<name>A0AAE0D8J1_COLKA</name>